<comment type="caution">
    <text evidence="2">The sequence shown here is derived from an EMBL/GenBank/DDBJ whole genome shotgun (WGS) entry which is preliminary data.</text>
</comment>
<name>A0A1U7H9S6_9CYAN</name>
<keyword evidence="1" id="KW-1133">Transmembrane helix</keyword>
<proteinExistence type="predicted"/>
<protein>
    <submittedName>
        <fullName evidence="2">Uncharacterized protein</fullName>
    </submittedName>
</protein>
<keyword evidence="1" id="KW-0472">Membrane</keyword>
<dbReference type="STRING" id="1921803.NIES593_19105"/>
<feature type="transmembrane region" description="Helical" evidence="1">
    <location>
        <begin position="17"/>
        <end position="50"/>
    </location>
</feature>
<dbReference type="Proteomes" id="UP000186868">
    <property type="component" value="Unassembled WGS sequence"/>
</dbReference>
<sequence length="73" mass="8014">MNIASLLKETNTNELTWVWLLSCLPGVATESVTTTMVCLSMVITLLGFLMTQQLQKVGESGTKALLSQGNYYQ</sequence>
<dbReference type="EMBL" id="MRCB01000031">
    <property type="protein sequence ID" value="OKH20336.1"/>
    <property type="molecule type" value="Genomic_DNA"/>
</dbReference>
<dbReference type="AlphaFoldDB" id="A0A1U7H9S6"/>
<evidence type="ECO:0000313" key="3">
    <source>
        <dbReference type="Proteomes" id="UP000186868"/>
    </source>
</evidence>
<evidence type="ECO:0000256" key="1">
    <source>
        <dbReference type="SAM" id="Phobius"/>
    </source>
</evidence>
<gene>
    <name evidence="2" type="ORF">NIES593_19105</name>
</gene>
<keyword evidence="3" id="KW-1185">Reference proteome</keyword>
<evidence type="ECO:0000313" key="2">
    <source>
        <dbReference type="EMBL" id="OKH20336.1"/>
    </source>
</evidence>
<organism evidence="2 3">
    <name type="scientific">Hydrococcus rivularis NIES-593</name>
    <dbReference type="NCBI Taxonomy" id="1921803"/>
    <lineage>
        <taxon>Bacteria</taxon>
        <taxon>Bacillati</taxon>
        <taxon>Cyanobacteriota</taxon>
        <taxon>Cyanophyceae</taxon>
        <taxon>Pleurocapsales</taxon>
        <taxon>Hydrococcaceae</taxon>
        <taxon>Hydrococcus</taxon>
    </lineage>
</organism>
<reference evidence="2 3" key="1">
    <citation type="submission" date="2016-11" db="EMBL/GenBank/DDBJ databases">
        <title>Draft Genome Sequences of Nine Cyanobacterial Strains from Diverse Habitats.</title>
        <authorList>
            <person name="Zhu T."/>
            <person name="Hou S."/>
            <person name="Lu X."/>
            <person name="Hess W.R."/>
        </authorList>
    </citation>
    <scope>NUCLEOTIDE SEQUENCE [LARGE SCALE GENOMIC DNA]</scope>
    <source>
        <strain evidence="2 3">NIES-593</strain>
    </source>
</reference>
<dbReference type="RefSeq" id="WP_073601101.1">
    <property type="nucleotide sequence ID" value="NZ_MRCB01000031.1"/>
</dbReference>
<accession>A0A1U7H9S6</accession>
<keyword evidence="1" id="KW-0812">Transmembrane</keyword>